<dbReference type="Proteomes" id="UP000554482">
    <property type="component" value="Unassembled WGS sequence"/>
</dbReference>
<dbReference type="GO" id="GO:0008821">
    <property type="term" value="F:crossover junction DNA endonuclease activity"/>
    <property type="evidence" value="ECO:0007669"/>
    <property type="project" value="InterPro"/>
</dbReference>
<reference evidence="1 2" key="1">
    <citation type="submission" date="2020-06" db="EMBL/GenBank/DDBJ databases">
        <title>Transcriptomic and genomic resources for Thalictrum thalictroides and T. hernandezii: Facilitating candidate gene discovery in an emerging model plant lineage.</title>
        <authorList>
            <person name="Arias T."/>
            <person name="Riano-Pachon D.M."/>
            <person name="Di Stilio V.S."/>
        </authorList>
    </citation>
    <scope>NUCLEOTIDE SEQUENCE [LARGE SCALE GENOMIC DNA]</scope>
    <source>
        <strain evidence="2">cv. WT478/WT964</strain>
        <tissue evidence="1">Leaves</tissue>
    </source>
</reference>
<gene>
    <name evidence="1" type="ORF">FRX31_008654</name>
</gene>
<accession>A0A7J6X032</accession>
<evidence type="ECO:0000313" key="1">
    <source>
        <dbReference type="EMBL" id="KAF5201742.1"/>
    </source>
</evidence>
<dbReference type="AlphaFoldDB" id="A0A7J6X032"/>
<sequence>MNTISANFRTTLLRFNYTKVHSFCASSVGLTTTHELIRAQTCRRRVLSDSVRVKATVSNAELKEKWLASLTCPLPEKVEESISELKSNGVGLNWIIGIDPDVYGALALLKPDNSGYSAQASSTICVFFSLAVFDNPHVQVPVGKRVRKRLDAKSIVHLLRSFDAPLGTTAYIEQSIPFPQDGKLGWWSGGFGYGMWIGVLVASGFSVVPVPSLLWKNHFELSGSRLSKDDSRKAASTLFPSLSSLLKRKKDHGWACPISGLSLSPAFISSKSWFKIYENFINMDDSRKAASTLFPSLSSLLKRKKDHGRAEALLIAAYGKGLQIKSDRTLETESDAAIEIKSDATVEIKADSIVEIKSDTSLKIISDVIKSKFCTVHSH</sequence>
<name>A0A7J6X032_THATH</name>
<dbReference type="InterPro" id="IPR045290">
    <property type="entry name" value="MOC1-like"/>
</dbReference>
<dbReference type="EMBL" id="JABWDY010008989">
    <property type="protein sequence ID" value="KAF5201742.1"/>
    <property type="molecule type" value="Genomic_DNA"/>
</dbReference>
<organism evidence="1 2">
    <name type="scientific">Thalictrum thalictroides</name>
    <name type="common">Rue-anemone</name>
    <name type="synonym">Anemone thalictroides</name>
    <dbReference type="NCBI Taxonomy" id="46969"/>
    <lineage>
        <taxon>Eukaryota</taxon>
        <taxon>Viridiplantae</taxon>
        <taxon>Streptophyta</taxon>
        <taxon>Embryophyta</taxon>
        <taxon>Tracheophyta</taxon>
        <taxon>Spermatophyta</taxon>
        <taxon>Magnoliopsida</taxon>
        <taxon>Ranunculales</taxon>
        <taxon>Ranunculaceae</taxon>
        <taxon>Thalictroideae</taxon>
        <taxon>Thalictrum</taxon>
    </lineage>
</organism>
<keyword evidence="2" id="KW-1185">Reference proteome</keyword>
<dbReference type="PANTHER" id="PTHR36015:SF6">
    <property type="entry name" value="HOLLIDAY JUNCTION RESOLVASE MOC1, CHLOROPLASTIC-RELATED"/>
    <property type="match status" value="1"/>
</dbReference>
<proteinExistence type="predicted"/>
<dbReference type="CDD" id="cd22992">
    <property type="entry name" value="MOC1"/>
    <property type="match status" value="1"/>
</dbReference>
<dbReference type="PANTHER" id="PTHR36015">
    <property type="entry name" value="HOLLIDAY JUNCTION RESOLVASE MOC1, CHLOROPLASTIC-RELATED"/>
    <property type="match status" value="1"/>
</dbReference>
<comment type="caution">
    <text evidence="1">The sequence shown here is derived from an EMBL/GenBank/DDBJ whole genome shotgun (WGS) entry which is preliminary data.</text>
</comment>
<protein>
    <submittedName>
        <fullName evidence="1">Holliday junction resolvase moc1 protein</fullName>
    </submittedName>
</protein>
<evidence type="ECO:0000313" key="2">
    <source>
        <dbReference type="Proteomes" id="UP000554482"/>
    </source>
</evidence>
<dbReference type="OrthoDB" id="1910737at2759"/>